<feature type="chain" id="PRO_5039119902" description="Solute-binding protein family 3/N-terminal domain-containing protein" evidence="1">
    <location>
        <begin position="26"/>
        <end position="158"/>
    </location>
</feature>
<feature type="signal peptide" evidence="1">
    <location>
        <begin position="1"/>
        <end position="25"/>
    </location>
</feature>
<name>A0A1G7TTF1_9MICO</name>
<dbReference type="Proteomes" id="UP000199009">
    <property type="component" value="Chromosome I"/>
</dbReference>
<protein>
    <recommendedName>
        <fullName evidence="2">Solute-binding protein family 3/N-terminal domain-containing protein</fullName>
    </recommendedName>
</protein>
<dbReference type="Pfam" id="PF00497">
    <property type="entry name" value="SBP_bac_3"/>
    <property type="match status" value="1"/>
</dbReference>
<evidence type="ECO:0000256" key="1">
    <source>
        <dbReference type="SAM" id="SignalP"/>
    </source>
</evidence>
<dbReference type="RefSeq" id="WP_091485027.1">
    <property type="nucleotide sequence ID" value="NZ_LT629692.1"/>
</dbReference>
<keyword evidence="1" id="KW-0732">Signal</keyword>
<dbReference type="EMBL" id="LT629692">
    <property type="protein sequence ID" value="SDG38548.1"/>
    <property type="molecule type" value="Genomic_DNA"/>
</dbReference>
<dbReference type="OrthoDB" id="6150901at2"/>
<dbReference type="AlphaFoldDB" id="A0A1G7TTF1"/>
<evidence type="ECO:0000313" key="3">
    <source>
        <dbReference type="EMBL" id="SDG38548.1"/>
    </source>
</evidence>
<proteinExistence type="predicted"/>
<keyword evidence="4" id="KW-1185">Reference proteome</keyword>
<accession>A0A1G7TTF1</accession>
<evidence type="ECO:0000313" key="4">
    <source>
        <dbReference type="Proteomes" id="UP000199009"/>
    </source>
</evidence>
<dbReference type="STRING" id="370764.SAMN04489810_0152"/>
<dbReference type="SUPFAM" id="SSF53850">
    <property type="entry name" value="Periplasmic binding protein-like II"/>
    <property type="match status" value="1"/>
</dbReference>
<evidence type="ECO:0000259" key="2">
    <source>
        <dbReference type="Pfam" id="PF00497"/>
    </source>
</evidence>
<reference evidence="3 4" key="1">
    <citation type="submission" date="2016-10" db="EMBL/GenBank/DDBJ databases">
        <authorList>
            <person name="de Groot N.N."/>
        </authorList>
    </citation>
    <scope>NUCLEOTIDE SEQUENCE [LARGE SCALE GENOMIC DNA]</scope>
    <source>
        <strain evidence="3 4">DSM 23142</strain>
    </source>
</reference>
<organism evidence="3 4">
    <name type="scientific">Microbacterium pygmaeum</name>
    <dbReference type="NCBI Taxonomy" id="370764"/>
    <lineage>
        <taxon>Bacteria</taxon>
        <taxon>Bacillati</taxon>
        <taxon>Actinomycetota</taxon>
        <taxon>Actinomycetes</taxon>
        <taxon>Micrococcales</taxon>
        <taxon>Microbacteriaceae</taxon>
        <taxon>Microbacterium</taxon>
    </lineage>
</organism>
<dbReference type="Gene3D" id="3.40.190.10">
    <property type="entry name" value="Periplasmic binding protein-like II"/>
    <property type="match status" value="1"/>
</dbReference>
<feature type="domain" description="Solute-binding protein family 3/N-terminal" evidence="2">
    <location>
        <begin position="56"/>
        <end position="108"/>
    </location>
</feature>
<sequence length="158" mass="16013">MGRARRSAVRIGALLLVAACLTACTSIPRDPDGTLEEVTGATLHAGASVSGRLVTDAGGQPAGPLVDLVDGFADSIGAEVEWSLGSEEDLVTGLEDGDLDIAVGGMTSGTPWIDRAGMTRGYPGIAGSDGRDIVMLVPLGENALLSALETYLDAEVSS</sequence>
<gene>
    <name evidence="3" type="ORF">SAMN04489810_0152</name>
</gene>
<dbReference type="InterPro" id="IPR001638">
    <property type="entry name" value="Solute-binding_3/MltF_N"/>
</dbReference>